<proteinExistence type="predicted"/>
<organism evidence="2 3">
    <name type="scientific">Gigaspora rosea</name>
    <dbReference type="NCBI Taxonomy" id="44941"/>
    <lineage>
        <taxon>Eukaryota</taxon>
        <taxon>Fungi</taxon>
        <taxon>Fungi incertae sedis</taxon>
        <taxon>Mucoromycota</taxon>
        <taxon>Glomeromycotina</taxon>
        <taxon>Glomeromycetes</taxon>
        <taxon>Diversisporales</taxon>
        <taxon>Gigasporaceae</taxon>
        <taxon>Gigaspora</taxon>
    </lineage>
</organism>
<dbReference type="SUPFAM" id="SSF49879">
    <property type="entry name" value="SMAD/FHA domain"/>
    <property type="match status" value="1"/>
</dbReference>
<dbReference type="Gene3D" id="2.60.200.20">
    <property type="match status" value="1"/>
</dbReference>
<dbReference type="PROSITE" id="PS50006">
    <property type="entry name" value="FHA_DOMAIN"/>
    <property type="match status" value="1"/>
</dbReference>
<feature type="domain" description="FHA" evidence="1">
    <location>
        <begin position="80"/>
        <end position="136"/>
    </location>
</feature>
<protein>
    <recommendedName>
        <fullName evidence="1">FHA domain-containing protein</fullName>
    </recommendedName>
</protein>
<accession>A0A397UGA7</accession>
<dbReference type="EMBL" id="QKWP01001595">
    <property type="protein sequence ID" value="RIB07819.1"/>
    <property type="molecule type" value="Genomic_DNA"/>
</dbReference>
<dbReference type="AlphaFoldDB" id="A0A397UGA7"/>
<evidence type="ECO:0000259" key="1">
    <source>
        <dbReference type="PROSITE" id="PS50006"/>
    </source>
</evidence>
<keyword evidence="3" id="KW-1185">Reference proteome</keyword>
<evidence type="ECO:0000313" key="2">
    <source>
        <dbReference type="EMBL" id="RIB07819.1"/>
    </source>
</evidence>
<dbReference type="InterPro" id="IPR008984">
    <property type="entry name" value="SMAD_FHA_dom_sf"/>
</dbReference>
<dbReference type="STRING" id="44941.A0A397UGA7"/>
<dbReference type="OrthoDB" id="687730at2759"/>
<dbReference type="Proteomes" id="UP000266673">
    <property type="component" value="Unassembled WGS sequence"/>
</dbReference>
<reference evidence="2 3" key="1">
    <citation type="submission" date="2018-06" db="EMBL/GenBank/DDBJ databases">
        <title>Comparative genomics reveals the genomic features of Rhizophagus irregularis, R. cerebriforme, R. diaphanum and Gigaspora rosea, and their symbiotic lifestyle signature.</title>
        <authorList>
            <person name="Morin E."/>
            <person name="San Clemente H."/>
            <person name="Chen E.C.H."/>
            <person name="De La Providencia I."/>
            <person name="Hainaut M."/>
            <person name="Kuo A."/>
            <person name="Kohler A."/>
            <person name="Murat C."/>
            <person name="Tang N."/>
            <person name="Roy S."/>
            <person name="Loubradou J."/>
            <person name="Henrissat B."/>
            <person name="Grigoriev I.V."/>
            <person name="Corradi N."/>
            <person name="Roux C."/>
            <person name="Martin F.M."/>
        </authorList>
    </citation>
    <scope>NUCLEOTIDE SEQUENCE [LARGE SCALE GENOMIC DNA]</scope>
    <source>
        <strain evidence="2 3">DAOM 194757</strain>
    </source>
</reference>
<dbReference type="InterPro" id="IPR000253">
    <property type="entry name" value="FHA_dom"/>
</dbReference>
<sequence>MDIFSIRYANGYTPSFHQKAAATTAMSSTKYSITNTTKRTPSKSYSAPVIPTFIKQTVILDSLNETFSTKRLSLTEGIPVKIGRSTNKQTSPAETNGYFDSKVLSRTHAEVWFENGKVLNFIYGSETGLFYGITVL</sequence>
<name>A0A397UGA7_9GLOM</name>
<evidence type="ECO:0000313" key="3">
    <source>
        <dbReference type="Proteomes" id="UP000266673"/>
    </source>
</evidence>
<comment type="caution">
    <text evidence="2">The sequence shown here is derived from an EMBL/GenBank/DDBJ whole genome shotgun (WGS) entry which is preliminary data.</text>
</comment>
<gene>
    <name evidence="2" type="ORF">C2G38_396475</name>
</gene>